<dbReference type="EMBL" id="KJ019046">
    <property type="protein sequence ID" value="AIX18612.1"/>
    <property type="molecule type" value="Genomic_DNA"/>
</dbReference>
<evidence type="ECO:0000313" key="3">
    <source>
        <dbReference type="Proteomes" id="UP000185368"/>
    </source>
</evidence>
<dbReference type="Proteomes" id="UP000185382">
    <property type="component" value="Segment"/>
</dbReference>
<sequence>MATNTGALANIKPSSGTFTTLFKNDVLSSTTGTVFVNCDGTGADTYNIKLNRWDQELTLDANTYLLHRGDLISNVKWTLSASIPLADAIPGTKFVSSDGEKCAYLLDVADPVTTTYEVRYKSLIAFTLENVADTGSSVNPDYANGETVSNGGGVSGVVYENIPGSNDDAVLWIGDITGGTFSEGDVLTGGSSTTSGTVSTGGIATAANRFVFNDGAGGAVFRLQNEIQPELLTDRVYKFDVANASMSGKILEFSDTNGGSNNSGDEFVTGKTVSGTPGQAGAFVQYNLTGAELISNFYPYDQADATYADDSQYFTFSEEYTFNEIYVYTQKDEYLQTPDQWVITDAFIYRDVTYAVDAIAGDSYATILEWDKVNSKLYVANGPGSAAWAGSDTFFESPRQLSVSKATATINSVLSSPADDFIVRADAIAQETTERQTGIIIGPGQSIQVECTNGRCNFVFDAFQDTVNEVVTALYQRSSDYQTGLEDSGDGGDGGD</sequence>
<proteinExistence type="predicted"/>
<organism evidence="1 3">
    <name type="scientific">Synechococcus phage ACG-2014d</name>
    <dbReference type="NCBI Taxonomy" id="1493509"/>
    <lineage>
        <taxon>Viruses</taxon>
        <taxon>Duplodnaviria</taxon>
        <taxon>Heunggongvirae</taxon>
        <taxon>Uroviricota</taxon>
        <taxon>Caudoviricetes</taxon>
        <taxon>Pantevenvirales</taxon>
        <taxon>Kyanoviridae</taxon>
        <taxon>Lowelvirus</taxon>
        <taxon>Lowelvirus tuscon4d</taxon>
    </lineage>
</organism>
<evidence type="ECO:0000313" key="1">
    <source>
        <dbReference type="EMBL" id="AIX18612.1"/>
    </source>
</evidence>
<evidence type="ECO:0000313" key="2">
    <source>
        <dbReference type="EMBL" id="AIX24586.1"/>
    </source>
</evidence>
<evidence type="ECO:0000313" key="4">
    <source>
        <dbReference type="Proteomes" id="UP000185382"/>
    </source>
</evidence>
<reference evidence="3 4" key="1">
    <citation type="submission" date="2013-12" db="EMBL/GenBank/DDBJ databases">
        <title>Ecological redundancy of diverse viral populations within a natural community.</title>
        <authorList>
            <person name="Gregory A.C."/>
            <person name="LaButti K."/>
            <person name="Copeland A."/>
            <person name="Woyke T."/>
            <person name="Sullivan M.B."/>
        </authorList>
    </citation>
    <scope>NUCLEOTIDE SEQUENCE [LARGE SCALE GENOMIC DNA]</scope>
    <source>
        <strain evidence="1">Syn7803C72</strain>
        <strain evidence="2">Syn7803US108</strain>
    </source>
</reference>
<name>A0A0E3EX14_9CAUD</name>
<gene>
    <name evidence="1" type="ORF">Syn7803C72_26</name>
    <name evidence="2" type="ORF">Syn7803US108_26</name>
</gene>
<accession>A0A0E3EX14</accession>
<protein>
    <submittedName>
        <fullName evidence="1">Structural protein</fullName>
    </submittedName>
</protein>
<dbReference type="Proteomes" id="UP000185368">
    <property type="component" value="Segment"/>
</dbReference>
<dbReference type="EMBL" id="KJ019072">
    <property type="protein sequence ID" value="AIX24586.1"/>
    <property type="molecule type" value="Genomic_DNA"/>
</dbReference>